<dbReference type="Proteomes" id="UP001519887">
    <property type="component" value="Unassembled WGS sequence"/>
</dbReference>
<reference evidence="8 9" key="1">
    <citation type="submission" date="2021-07" db="EMBL/GenBank/DDBJ databases">
        <title>Paenibacillus radiodurans sp. nov., isolated from the southeastern edge of Tengger Desert.</title>
        <authorList>
            <person name="Zhang G."/>
        </authorList>
    </citation>
    <scope>NUCLEOTIDE SEQUENCE [LARGE SCALE GENOMIC DNA]</scope>
    <source>
        <strain evidence="8 9">CCM 7311</strain>
    </source>
</reference>
<accession>A0ABS7C2K4</accession>
<keyword evidence="4" id="KW-0808">Transferase</keyword>
<evidence type="ECO:0000313" key="8">
    <source>
        <dbReference type="EMBL" id="MBW7455143.1"/>
    </source>
</evidence>
<dbReference type="SUPFAM" id="SSF55874">
    <property type="entry name" value="ATPase domain of HSP90 chaperone/DNA topoisomerase II/histidine kinase"/>
    <property type="match status" value="1"/>
</dbReference>
<dbReference type="GO" id="GO:0016301">
    <property type="term" value="F:kinase activity"/>
    <property type="evidence" value="ECO:0007669"/>
    <property type="project" value="UniProtKB-KW"/>
</dbReference>
<keyword evidence="5 6" id="KW-0472">Membrane</keyword>
<sequence>MRNSMTNPLTKISVKQQLLLLLLVMVSPVLLLHWYGNVRAEQILKRHVTNAYTELNKQNFALINRDIDSVKNTTYSIIQNSITQKFAQKQNESSYDRLNKYTEMEKLLAGYSTGVNGGEAIYYNFYVYDPNNDFSFAAQLPLAQSGVYFLSASNKPNWYEEAVLNKGSGSLQVIDAYVGINKQKTLAYVRAVNSIYQRNDLLGVLVVTKMDKKIGESLNSVSLPDGKIYFTDDHNQVLTSTEKGLINEEILLPPEYAKLTDTSGVTNFIDSDLIYVVNTNESLKQKLIYKIPVRSLLQQQSELKHVILYITVVYTVFVLMGMVYFWRSFMTPLQKLATFVRSYEPGKLVPMTPGKGRNDEVGVLISSMYDMARRLNTFIHYKYKMELKQKETQLQILYQQIDPHLLYNTLESIYWKISLEGSTESAEMVKELAKLMKIGLSRGRELIRLEEELEHAAAYIKLQQPRYEYEFQVIWNLDERIHDVLIPKITLQPLIENAIIHGIKNMGEDGEIMISTFDRGNTVMIRIEDNGYKEVNYEAIDRLLNEEEAQPSLGYGIRNIHQRIQLHFGRPYGLHYQRREIEGTAVTIVFPKTYEEGQRN</sequence>
<evidence type="ECO:0000256" key="5">
    <source>
        <dbReference type="ARBA" id="ARBA00023136"/>
    </source>
</evidence>
<dbReference type="InterPro" id="IPR050640">
    <property type="entry name" value="Bact_2-comp_sensor_kinase"/>
</dbReference>
<keyword evidence="2" id="KW-1003">Cell membrane</keyword>
<feature type="domain" description="HAMP" evidence="7">
    <location>
        <begin position="327"/>
        <end position="380"/>
    </location>
</feature>
<dbReference type="PROSITE" id="PS50885">
    <property type="entry name" value="HAMP"/>
    <property type="match status" value="1"/>
</dbReference>
<evidence type="ECO:0000256" key="3">
    <source>
        <dbReference type="ARBA" id="ARBA00022553"/>
    </source>
</evidence>
<evidence type="ECO:0000256" key="1">
    <source>
        <dbReference type="ARBA" id="ARBA00004651"/>
    </source>
</evidence>
<dbReference type="EMBL" id="JAHZIK010000310">
    <property type="protein sequence ID" value="MBW7455143.1"/>
    <property type="molecule type" value="Genomic_DNA"/>
</dbReference>
<dbReference type="InterPro" id="IPR010559">
    <property type="entry name" value="Sig_transdc_His_kin_internal"/>
</dbReference>
<dbReference type="Pfam" id="PF06580">
    <property type="entry name" value="His_kinase"/>
    <property type="match status" value="1"/>
</dbReference>
<dbReference type="InterPro" id="IPR003660">
    <property type="entry name" value="HAMP_dom"/>
</dbReference>
<evidence type="ECO:0000256" key="4">
    <source>
        <dbReference type="ARBA" id="ARBA00022679"/>
    </source>
</evidence>
<protein>
    <submittedName>
        <fullName evidence="8">Histidine kinase</fullName>
    </submittedName>
</protein>
<feature type="transmembrane region" description="Helical" evidence="6">
    <location>
        <begin position="306"/>
        <end position="326"/>
    </location>
</feature>
<dbReference type="PANTHER" id="PTHR34220:SF7">
    <property type="entry name" value="SENSOR HISTIDINE KINASE YPDA"/>
    <property type="match status" value="1"/>
</dbReference>
<evidence type="ECO:0000259" key="7">
    <source>
        <dbReference type="PROSITE" id="PS50885"/>
    </source>
</evidence>
<keyword evidence="8" id="KW-0418">Kinase</keyword>
<keyword evidence="3" id="KW-0597">Phosphoprotein</keyword>
<proteinExistence type="predicted"/>
<keyword evidence="6" id="KW-1133">Transmembrane helix</keyword>
<evidence type="ECO:0000256" key="2">
    <source>
        <dbReference type="ARBA" id="ARBA00022475"/>
    </source>
</evidence>
<comment type="subcellular location">
    <subcellularLocation>
        <location evidence="1">Cell membrane</location>
        <topology evidence="1">Multi-pass membrane protein</topology>
    </subcellularLocation>
</comment>
<dbReference type="Gene3D" id="3.30.565.10">
    <property type="entry name" value="Histidine kinase-like ATPase, C-terminal domain"/>
    <property type="match status" value="1"/>
</dbReference>
<gene>
    <name evidence="8" type="ORF">K0U00_13980</name>
</gene>
<comment type="caution">
    <text evidence="8">The sequence shown here is derived from an EMBL/GenBank/DDBJ whole genome shotgun (WGS) entry which is preliminary data.</text>
</comment>
<keyword evidence="6" id="KW-0812">Transmembrane</keyword>
<dbReference type="InterPro" id="IPR036890">
    <property type="entry name" value="HATPase_C_sf"/>
</dbReference>
<dbReference type="Gene3D" id="6.10.340.10">
    <property type="match status" value="1"/>
</dbReference>
<dbReference type="PANTHER" id="PTHR34220">
    <property type="entry name" value="SENSOR HISTIDINE KINASE YPDA"/>
    <property type="match status" value="1"/>
</dbReference>
<evidence type="ECO:0000313" key="9">
    <source>
        <dbReference type="Proteomes" id="UP001519887"/>
    </source>
</evidence>
<evidence type="ECO:0000256" key="6">
    <source>
        <dbReference type="SAM" id="Phobius"/>
    </source>
</evidence>
<name>A0ABS7C2K4_9BACL</name>
<keyword evidence="9" id="KW-1185">Reference proteome</keyword>
<organism evidence="8 9">
    <name type="scientific">Paenibacillus sepulcri</name>
    <dbReference type="NCBI Taxonomy" id="359917"/>
    <lineage>
        <taxon>Bacteria</taxon>
        <taxon>Bacillati</taxon>
        <taxon>Bacillota</taxon>
        <taxon>Bacilli</taxon>
        <taxon>Bacillales</taxon>
        <taxon>Paenibacillaceae</taxon>
        <taxon>Paenibacillus</taxon>
    </lineage>
</organism>